<evidence type="ECO:0000256" key="9">
    <source>
        <dbReference type="ARBA" id="ARBA00023180"/>
    </source>
</evidence>
<dbReference type="FunFam" id="1.10.167.10:FF:000015">
    <property type="entry name" value="Regulator of G-protein signaling 17"/>
    <property type="match status" value="1"/>
</dbReference>
<evidence type="ECO:0000256" key="11">
    <source>
        <dbReference type="ARBA" id="ARBA00023288"/>
    </source>
</evidence>
<dbReference type="InterPro" id="IPR036305">
    <property type="entry name" value="RGS_sf"/>
</dbReference>
<dbReference type="GO" id="GO:0007186">
    <property type="term" value="P:G protein-coupled receptor signaling pathway"/>
    <property type="evidence" value="ECO:0007669"/>
    <property type="project" value="UniProtKB-ARBA"/>
</dbReference>
<dbReference type="PANTHER" id="PTHR10845:SF145">
    <property type="entry name" value="REGULATOR OF G-PROTEIN SIGNALING 19"/>
    <property type="match status" value="1"/>
</dbReference>
<keyword evidence="8" id="KW-0564">Palmitate</keyword>
<keyword evidence="11" id="KW-0449">Lipoprotein</keyword>
<comment type="caution">
    <text evidence="16">The sequence shown here is derived from an EMBL/GenBank/DDBJ whole genome shotgun (WGS) entry which is preliminary data.</text>
</comment>
<dbReference type="FunFam" id="1.10.196.10:FF:000001">
    <property type="entry name" value="Regulator of G-protein signaling 8"/>
    <property type="match status" value="1"/>
</dbReference>
<feature type="non-terminal residue" evidence="16">
    <location>
        <position position="1"/>
    </location>
</feature>
<evidence type="ECO:0000256" key="12">
    <source>
        <dbReference type="ARBA" id="ARBA00055468"/>
    </source>
</evidence>
<sequence>MSRHETSPTTVQPASNHRPNACCFCWCCCCSCSCRRDTVGSLAGCNTIPLPSCGPVSAKPTPEEVQGWAQSFDKLMKSPAGRNVFREFLRTEYSEENMLFWLACEELKTECNKHTIDEKARMIYEDYISILSPKEVSLDSRVREVINRKMQEPSSHTFDDAQLQIYTLMHRDSYPRFLNSAIYKSLLQTVSHSSSES</sequence>
<name>A0A7L4J8W5_9PASS</name>
<evidence type="ECO:0000256" key="8">
    <source>
        <dbReference type="ARBA" id="ARBA00023139"/>
    </source>
</evidence>
<dbReference type="PANTHER" id="PTHR10845">
    <property type="entry name" value="REGULATOR OF G PROTEIN SIGNALING"/>
    <property type="match status" value="1"/>
</dbReference>
<dbReference type="PROSITE" id="PS50132">
    <property type="entry name" value="RGS"/>
    <property type="match status" value="1"/>
</dbReference>
<evidence type="ECO:0000313" key="16">
    <source>
        <dbReference type="EMBL" id="NXY36248.1"/>
    </source>
</evidence>
<dbReference type="Pfam" id="PF00615">
    <property type="entry name" value="RGS"/>
    <property type="match status" value="1"/>
</dbReference>
<dbReference type="SMART" id="SM00315">
    <property type="entry name" value="RGS"/>
    <property type="match status" value="1"/>
</dbReference>
<evidence type="ECO:0000256" key="3">
    <source>
        <dbReference type="ARBA" id="ARBA00004635"/>
    </source>
</evidence>
<keyword evidence="4" id="KW-0963">Cytoplasm</keyword>
<dbReference type="SUPFAM" id="SSF48097">
    <property type="entry name" value="Regulator of G-protein signaling, RGS"/>
    <property type="match status" value="1"/>
</dbReference>
<accession>A0A7L4J8W5</accession>
<evidence type="ECO:0000256" key="6">
    <source>
        <dbReference type="ARBA" id="ARBA00022843"/>
    </source>
</evidence>
<evidence type="ECO:0000313" key="17">
    <source>
        <dbReference type="Proteomes" id="UP000572837"/>
    </source>
</evidence>
<dbReference type="Gene3D" id="1.10.196.10">
    <property type="match status" value="2"/>
</dbReference>
<dbReference type="InterPro" id="IPR044926">
    <property type="entry name" value="RGS_subdomain_2"/>
</dbReference>
<dbReference type="Gene3D" id="1.10.167.10">
    <property type="entry name" value="Regulator of G-protein Signalling 4, domain 2"/>
    <property type="match status" value="1"/>
</dbReference>
<dbReference type="GO" id="GO:0016020">
    <property type="term" value="C:membrane"/>
    <property type="evidence" value="ECO:0007669"/>
    <property type="project" value="UniProtKB-SubCell"/>
</dbReference>
<evidence type="ECO:0000256" key="1">
    <source>
        <dbReference type="ARBA" id="ARBA00004123"/>
    </source>
</evidence>
<evidence type="ECO:0000256" key="4">
    <source>
        <dbReference type="ARBA" id="ARBA00022490"/>
    </source>
</evidence>
<dbReference type="InterPro" id="IPR024066">
    <property type="entry name" value="RGS_subdom1/3"/>
</dbReference>
<evidence type="ECO:0000256" key="7">
    <source>
        <dbReference type="ARBA" id="ARBA00023136"/>
    </source>
</evidence>
<protein>
    <recommendedName>
        <fullName evidence="14">Regulator of G-protein signaling 20</fullName>
    </recommendedName>
</protein>
<evidence type="ECO:0000259" key="15">
    <source>
        <dbReference type="PROSITE" id="PS50132"/>
    </source>
</evidence>
<evidence type="ECO:0000256" key="13">
    <source>
        <dbReference type="ARBA" id="ARBA00062637"/>
    </source>
</evidence>
<gene>
    <name evidence="16" type="primary">Rgs19</name>
    <name evidence="16" type="ORF">PORRUF_R10537</name>
</gene>
<dbReference type="GO" id="GO:0009968">
    <property type="term" value="P:negative regulation of signal transduction"/>
    <property type="evidence" value="ECO:0007669"/>
    <property type="project" value="UniProtKB-KW"/>
</dbReference>
<reference evidence="16 17" key="1">
    <citation type="submission" date="2020-02" db="EMBL/GenBank/DDBJ databases">
        <title>Bird 10,000 Genomes (B10K) Project - Family phase.</title>
        <authorList>
            <person name="Zhang G."/>
        </authorList>
    </citation>
    <scope>NUCLEOTIDE SEQUENCE [LARGE SCALE GENOMIC DNA]</scope>
    <source>
        <strain evidence="16">B10K-IZ-033-81</strain>
        <tissue evidence="16">Muscle</tissue>
    </source>
</reference>
<feature type="non-terminal residue" evidence="16">
    <location>
        <position position="197"/>
    </location>
</feature>
<dbReference type="CDD" id="cd08745">
    <property type="entry name" value="RGS_RGS19"/>
    <property type="match status" value="1"/>
</dbReference>
<keyword evidence="6" id="KW-0832">Ubl conjugation</keyword>
<keyword evidence="9" id="KW-0325">Glycoprotein</keyword>
<evidence type="ECO:0000256" key="14">
    <source>
        <dbReference type="ARBA" id="ARBA00069194"/>
    </source>
</evidence>
<evidence type="ECO:0000256" key="10">
    <source>
        <dbReference type="ARBA" id="ARBA00023242"/>
    </source>
</evidence>
<dbReference type="Proteomes" id="UP000572837">
    <property type="component" value="Unassembled WGS sequence"/>
</dbReference>
<feature type="domain" description="RGS" evidence="15">
    <location>
        <begin position="71"/>
        <end position="187"/>
    </location>
</feature>
<dbReference type="InterPro" id="IPR016137">
    <property type="entry name" value="RGS"/>
</dbReference>
<comment type="subunit">
    <text evidence="13">Forms a complex with G(alpha)z/i2 subunits and mu-opioid receptors; the formation of this complex results in mu-opioid receptor desensitization. Interacts with OPRM1.</text>
</comment>
<comment type="function">
    <text evidence="12">Inhibits signal transduction by increasing the GTPase activity of G protein alpha subunits thereby driving them into their inactive GDP-bound form. Binds selectively to G(z)-alpha and G(alpha)-i2 subunits, accelerates their GTPase activity and regulates their signaling activities. The G(z)-alpha activity is inhibited by the phosphorylation and palmitoylation of the G-protein. Negatively regulates mu-opioid receptor-mediated activation of the G-proteins.</text>
</comment>
<dbReference type="GO" id="GO:0005634">
    <property type="term" value="C:nucleus"/>
    <property type="evidence" value="ECO:0007669"/>
    <property type="project" value="UniProtKB-SubCell"/>
</dbReference>
<keyword evidence="7" id="KW-0472">Membrane</keyword>
<dbReference type="PRINTS" id="PR01301">
    <property type="entry name" value="RGSPROTEIN"/>
</dbReference>
<evidence type="ECO:0000256" key="2">
    <source>
        <dbReference type="ARBA" id="ARBA00004496"/>
    </source>
</evidence>
<dbReference type="GO" id="GO:0005737">
    <property type="term" value="C:cytoplasm"/>
    <property type="evidence" value="ECO:0007669"/>
    <property type="project" value="UniProtKB-SubCell"/>
</dbReference>
<keyword evidence="10" id="KW-0539">Nucleus</keyword>
<proteinExistence type="predicted"/>
<dbReference type="AlphaFoldDB" id="A0A7L4J8W5"/>
<keyword evidence="17" id="KW-1185">Reference proteome</keyword>
<organism evidence="16 17">
    <name type="scientific">Pomatorhinus ruficollis</name>
    <name type="common">streak-breasted scimitar babbler</name>
    <dbReference type="NCBI Taxonomy" id="932028"/>
    <lineage>
        <taxon>Eukaryota</taxon>
        <taxon>Metazoa</taxon>
        <taxon>Chordata</taxon>
        <taxon>Craniata</taxon>
        <taxon>Vertebrata</taxon>
        <taxon>Euteleostomi</taxon>
        <taxon>Archelosauria</taxon>
        <taxon>Archosauria</taxon>
        <taxon>Dinosauria</taxon>
        <taxon>Saurischia</taxon>
        <taxon>Theropoda</taxon>
        <taxon>Coelurosauria</taxon>
        <taxon>Aves</taxon>
        <taxon>Neognathae</taxon>
        <taxon>Neoaves</taxon>
        <taxon>Telluraves</taxon>
        <taxon>Australaves</taxon>
        <taxon>Passeriformes</taxon>
        <taxon>Sylvioidea</taxon>
        <taxon>Timaliidae</taxon>
        <taxon>Pomatorhinus</taxon>
    </lineage>
</organism>
<keyword evidence="5" id="KW-0734">Signal transduction inhibitor</keyword>
<dbReference type="EMBL" id="VZSW01000913">
    <property type="protein sequence ID" value="NXY36248.1"/>
    <property type="molecule type" value="Genomic_DNA"/>
</dbReference>
<evidence type="ECO:0000256" key="5">
    <source>
        <dbReference type="ARBA" id="ARBA00022700"/>
    </source>
</evidence>
<comment type="subcellular location">
    <subcellularLocation>
        <location evidence="2">Cytoplasm</location>
    </subcellularLocation>
    <subcellularLocation>
        <location evidence="3">Membrane</location>
        <topology evidence="3">Lipid-anchor</topology>
    </subcellularLocation>
    <subcellularLocation>
        <location evidence="1">Nucleus</location>
    </subcellularLocation>
</comment>